<sequence>MSRLLTAPLWWVVERAEAGPYLRRDAQRFTECLPRPAWVQLSPRARFGRLVVHHPEFRSVVHYRLTPLPRAARWLLRRAYPPLASLHIGAPHVGPGLFVEHGWSTVLTAASVGEDCWVNQGVTVGHTGRGQPVIGDRVRLGAGAVVVGPVRIGDGAVVGAGAVVRSDVPAGAVVVPPEAVRLPGDPGRQGAG</sequence>
<keyword evidence="4" id="KW-1185">Reference proteome</keyword>
<evidence type="ECO:0000313" key="4">
    <source>
        <dbReference type="Proteomes" id="UP000198863"/>
    </source>
</evidence>
<dbReference type="InterPro" id="IPR001451">
    <property type="entry name" value="Hexapep"/>
</dbReference>
<dbReference type="PANTHER" id="PTHR42811">
    <property type="entry name" value="SERINE ACETYLTRANSFERASE"/>
    <property type="match status" value="1"/>
</dbReference>
<keyword evidence="1 3" id="KW-0808">Transferase</keyword>
<keyword evidence="2" id="KW-0677">Repeat</keyword>
<dbReference type="PROSITE" id="PS00101">
    <property type="entry name" value="HEXAPEP_TRANSFERASES"/>
    <property type="match status" value="1"/>
</dbReference>
<dbReference type="AlphaFoldDB" id="A0A1G7M103"/>
<dbReference type="RefSeq" id="WP_091057564.1">
    <property type="nucleotide sequence ID" value="NZ_FNCF01000001.1"/>
</dbReference>
<reference evidence="4" key="1">
    <citation type="submission" date="2016-10" db="EMBL/GenBank/DDBJ databases">
        <authorList>
            <person name="Varghese N."/>
            <person name="Submissions S."/>
        </authorList>
    </citation>
    <scope>NUCLEOTIDE SEQUENCE [LARGE SCALE GENOMIC DNA]</scope>
    <source>
        <strain evidence="4">DSM 44526</strain>
    </source>
</reference>
<organism evidence="3 4">
    <name type="scientific">Klenkia brasiliensis</name>
    <dbReference type="NCBI Taxonomy" id="333142"/>
    <lineage>
        <taxon>Bacteria</taxon>
        <taxon>Bacillati</taxon>
        <taxon>Actinomycetota</taxon>
        <taxon>Actinomycetes</taxon>
        <taxon>Geodermatophilales</taxon>
        <taxon>Geodermatophilaceae</taxon>
        <taxon>Klenkia</taxon>
    </lineage>
</organism>
<dbReference type="EMBL" id="FNCF01000001">
    <property type="protein sequence ID" value="SDF55427.1"/>
    <property type="molecule type" value="Genomic_DNA"/>
</dbReference>
<evidence type="ECO:0000256" key="1">
    <source>
        <dbReference type="ARBA" id="ARBA00022679"/>
    </source>
</evidence>
<name>A0A1G7M103_9ACTN</name>
<dbReference type="Pfam" id="PF00132">
    <property type="entry name" value="Hexapep"/>
    <property type="match status" value="1"/>
</dbReference>
<dbReference type="GO" id="GO:0016740">
    <property type="term" value="F:transferase activity"/>
    <property type="evidence" value="ECO:0007669"/>
    <property type="project" value="UniProtKB-KW"/>
</dbReference>
<dbReference type="InterPro" id="IPR011004">
    <property type="entry name" value="Trimer_LpxA-like_sf"/>
</dbReference>
<gene>
    <name evidence="3" type="ORF">SAMN05660324_0462</name>
</gene>
<dbReference type="Proteomes" id="UP000198863">
    <property type="component" value="Unassembled WGS sequence"/>
</dbReference>
<evidence type="ECO:0000313" key="3">
    <source>
        <dbReference type="EMBL" id="SDF55427.1"/>
    </source>
</evidence>
<dbReference type="InterPro" id="IPR018357">
    <property type="entry name" value="Hexapep_transf_CS"/>
</dbReference>
<accession>A0A1G7M103</accession>
<dbReference type="OrthoDB" id="9801456at2"/>
<evidence type="ECO:0000256" key="2">
    <source>
        <dbReference type="ARBA" id="ARBA00022737"/>
    </source>
</evidence>
<dbReference type="Gene3D" id="2.160.10.10">
    <property type="entry name" value="Hexapeptide repeat proteins"/>
    <property type="match status" value="1"/>
</dbReference>
<proteinExistence type="predicted"/>
<dbReference type="SUPFAM" id="SSF51161">
    <property type="entry name" value="Trimeric LpxA-like enzymes"/>
    <property type="match status" value="1"/>
</dbReference>
<protein>
    <submittedName>
        <fullName evidence="3">Serine O-acetyltransferase</fullName>
    </submittedName>
</protein>